<dbReference type="SUPFAM" id="SSF52058">
    <property type="entry name" value="L domain-like"/>
    <property type="match status" value="2"/>
</dbReference>
<evidence type="ECO:0000256" key="1">
    <source>
        <dbReference type="ARBA" id="ARBA00022614"/>
    </source>
</evidence>
<dbReference type="SMART" id="SM00364">
    <property type="entry name" value="LRR_BAC"/>
    <property type="match status" value="5"/>
</dbReference>
<proteinExistence type="predicted"/>
<evidence type="ECO:0000256" key="2">
    <source>
        <dbReference type="ARBA" id="ARBA00022737"/>
    </source>
</evidence>
<organism evidence="4 5">
    <name type="scientific">Eptatretus burgeri</name>
    <name type="common">Inshore hagfish</name>
    <dbReference type="NCBI Taxonomy" id="7764"/>
    <lineage>
        <taxon>Eukaryota</taxon>
        <taxon>Metazoa</taxon>
        <taxon>Chordata</taxon>
        <taxon>Craniata</taxon>
        <taxon>Vertebrata</taxon>
        <taxon>Cyclostomata</taxon>
        <taxon>Myxini</taxon>
        <taxon>Myxiniformes</taxon>
        <taxon>Myxinidae</taxon>
        <taxon>Eptatretinae</taxon>
        <taxon>Eptatretus</taxon>
    </lineage>
</organism>
<accession>A0A8C4QI28</accession>
<dbReference type="PRINTS" id="PR00019">
    <property type="entry name" value="LEURICHRPT"/>
</dbReference>
<dbReference type="InterPro" id="IPR003591">
    <property type="entry name" value="Leu-rich_rpt_typical-subtyp"/>
</dbReference>
<dbReference type="Ensembl" id="ENSEBUT00000015633.1">
    <property type="protein sequence ID" value="ENSEBUP00000015057.1"/>
    <property type="gene ID" value="ENSEBUG00000009485.1"/>
</dbReference>
<dbReference type="Pfam" id="PF00560">
    <property type="entry name" value="LRR_1"/>
    <property type="match status" value="1"/>
</dbReference>
<dbReference type="Pfam" id="PF23598">
    <property type="entry name" value="LRR_14"/>
    <property type="match status" value="1"/>
</dbReference>
<dbReference type="FunFam" id="3.80.10.10:FF:000116">
    <property type="entry name" value="Leucine-rich repeat-containing protein 40"/>
    <property type="match status" value="1"/>
</dbReference>
<dbReference type="InterPro" id="IPR050216">
    <property type="entry name" value="LRR_domain-containing"/>
</dbReference>
<keyword evidence="5" id="KW-1185">Reference proteome</keyword>
<evidence type="ECO:0000313" key="4">
    <source>
        <dbReference type="Ensembl" id="ENSEBUP00000015057.1"/>
    </source>
</evidence>
<dbReference type="GO" id="GO:0005737">
    <property type="term" value="C:cytoplasm"/>
    <property type="evidence" value="ECO:0007669"/>
    <property type="project" value="TreeGrafter"/>
</dbReference>
<name>A0A8C4QI28_EPTBU</name>
<dbReference type="InterPro" id="IPR001611">
    <property type="entry name" value="Leu-rich_rpt"/>
</dbReference>
<reference evidence="4" key="1">
    <citation type="submission" date="2025-08" db="UniProtKB">
        <authorList>
            <consortium name="Ensembl"/>
        </authorList>
    </citation>
    <scope>IDENTIFICATION</scope>
</reference>
<dbReference type="PANTHER" id="PTHR48051:SF1">
    <property type="entry name" value="RAS SUPPRESSOR PROTEIN 1"/>
    <property type="match status" value="1"/>
</dbReference>
<evidence type="ECO:0000313" key="5">
    <source>
        <dbReference type="Proteomes" id="UP000694388"/>
    </source>
</evidence>
<dbReference type="Proteomes" id="UP000694388">
    <property type="component" value="Unplaced"/>
</dbReference>
<dbReference type="InterPro" id="IPR032675">
    <property type="entry name" value="LRR_dom_sf"/>
</dbReference>
<keyword evidence="1" id="KW-0433">Leucine-rich repeat</keyword>
<dbReference type="PANTHER" id="PTHR48051">
    <property type="match status" value="1"/>
</dbReference>
<dbReference type="InterPro" id="IPR055414">
    <property type="entry name" value="LRR_R13L4/SHOC2-like"/>
</dbReference>
<sequence>KHISCREKCSEFFVVCFCSHNKLSSLPEQTCGLYNLRSFQLQYNHLQQLPDGIGMLVQLEELDLSHNQLISLPPTLGKLQNLIRLSVASNSLKSLPPEMSGMKALQELNITQNCLDFVPEELGTLPSLQMLLLQQNQLSSLPRLGCTKIKELHVGNNRICTLHKEQLETLSSLNVLDLRDNQLEALPSEIDLLQDLQRLDLSNNSLSSLPSSLGTLNKLHSLALQGNPLRSVRRDIISVVVHKPANIMSKNSNVQNISCSSNKQAAEVSDEVFDAAARATITTADFSQNMLTEIPSRIAELKDSVVDVNFGFNKIENLSPAFTSLVLLTHLHLSFPNLHLRFTVLPPVLCRLFALETVLASDNHISEIDAVALQRLPHLATLDLQNNDIQHVPPALAHCPVLRSLLIGGNPFRTPRPAIVAKGTAAVLDYLRSRIPD</sequence>
<dbReference type="Pfam" id="PF13855">
    <property type="entry name" value="LRR_8"/>
    <property type="match status" value="1"/>
</dbReference>
<feature type="domain" description="Disease resistance R13L4/SHOC-2-like LRR" evidence="3">
    <location>
        <begin position="28"/>
        <end position="134"/>
    </location>
</feature>
<protein>
    <submittedName>
        <fullName evidence="4">Leucine rich repeat containing 40</fullName>
    </submittedName>
</protein>
<evidence type="ECO:0000259" key="3">
    <source>
        <dbReference type="Pfam" id="PF23598"/>
    </source>
</evidence>
<dbReference type="OMA" id="HNAIPSI"/>
<dbReference type="AlphaFoldDB" id="A0A8C4QI28"/>
<reference evidence="4" key="2">
    <citation type="submission" date="2025-09" db="UniProtKB">
        <authorList>
            <consortium name="Ensembl"/>
        </authorList>
    </citation>
    <scope>IDENTIFICATION</scope>
</reference>
<keyword evidence="2" id="KW-0677">Repeat</keyword>
<dbReference type="Gene3D" id="3.80.10.10">
    <property type="entry name" value="Ribonuclease Inhibitor"/>
    <property type="match status" value="3"/>
</dbReference>
<dbReference type="SMART" id="SM00369">
    <property type="entry name" value="LRR_TYP"/>
    <property type="match status" value="10"/>
</dbReference>
<dbReference type="PROSITE" id="PS51450">
    <property type="entry name" value="LRR"/>
    <property type="match status" value="5"/>
</dbReference>
<dbReference type="GeneTree" id="ENSGT00940000156968"/>